<dbReference type="InterPro" id="IPR037185">
    <property type="entry name" value="EmrE-like"/>
</dbReference>
<feature type="domain" description="EamA" evidence="7">
    <location>
        <begin position="148"/>
        <end position="279"/>
    </location>
</feature>
<feature type="transmembrane region" description="Helical" evidence="6">
    <location>
        <begin position="68"/>
        <end position="88"/>
    </location>
</feature>
<evidence type="ECO:0000259" key="7">
    <source>
        <dbReference type="Pfam" id="PF00892"/>
    </source>
</evidence>
<feature type="transmembrane region" description="Helical" evidence="6">
    <location>
        <begin position="264"/>
        <end position="280"/>
    </location>
</feature>
<dbReference type="SUPFAM" id="SSF103481">
    <property type="entry name" value="Multidrug resistance efflux transporter EmrE"/>
    <property type="match status" value="2"/>
</dbReference>
<evidence type="ECO:0000313" key="9">
    <source>
        <dbReference type="Proteomes" id="UP001163152"/>
    </source>
</evidence>
<feature type="domain" description="EamA" evidence="7">
    <location>
        <begin position="11"/>
        <end position="137"/>
    </location>
</feature>
<dbReference type="Pfam" id="PF01124">
    <property type="entry name" value="MAPEG"/>
    <property type="match status" value="1"/>
</dbReference>
<comment type="subcellular location">
    <subcellularLocation>
        <location evidence="1">Membrane</location>
        <topology evidence="1">Multi-pass membrane protein</topology>
    </subcellularLocation>
</comment>
<dbReference type="PANTHER" id="PTHR32322:SF2">
    <property type="entry name" value="EAMA DOMAIN-CONTAINING PROTEIN"/>
    <property type="match status" value="1"/>
</dbReference>
<protein>
    <submittedName>
        <fullName evidence="8">EamA family transporter</fullName>
    </submittedName>
</protein>
<dbReference type="EMBL" id="CP113797">
    <property type="protein sequence ID" value="WAL59872.1"/>
    <property type="molecule type" value="Genomic_DNA"/>
</dbReference>
<dbReference type="InterPro" id="IPR000620">
    <property type="entry name" value="EamA_dom"/>
</dbReference>
<evidence type="ECO:0000313" key="8">
    <source>
        <dbReference type="EMBL" id="WAL59872.1"/>
    </source>
</evidence>
<keyword evidence="3 6" id="KW-0812">Transmembrane</keyword>
<dbReference type="PANTHER" id="PTHR32322">
    <property type="entry name" value="INNER MEMBRANE TRANSPORTER"/>
    <property type="match status" value="1"/>
</dbReference>
<gene>
    <name evidence="8" type="ORF">OXH18_22310</name>
</gene>
<feature type="transmembrane region" description="Helical" evidence="6">
    <location>
        <begin position="148"/>
        <end position="166"/>
    </location>
</feature>
<name>A0A9E8ZBN7_9CYAN</name>
<keyword evidence="5 6" id="KW-0472">Membrane</keyword>
<feature type="transmembrane region" description="Helical" evidence="6">
    <location>
        <begin position="239"/>
        <end position="258"/>
    </location>
</feature>
<feature type="transmembrane region" description="Helical" evidence="6">
    <location>
        <begin position="94"/>
        <end position="114"/>
    </location>
</feature>
<dbReference type="AlphaFoldDB" id="A0A9E8ZBN7"/>
<evidence type="ECO:0000256" key="3">
    <source>
        <dbReference type="ARBA" id="ARBA00022692"/>
    </source>
</evidence>
<evidence type="ECO:0000256" key="4">
    <source>
        <dbReference type="ARBA" id="ARBA00022989"/>
    </source>
</evidence>
<dbReference type="Pfam" id="PF00892">
    <property type="entry name" value="EamA"/>
    <property type="match status" value="2"/>
</dbReference>
<dbReference type="SUPFAM" id="SSF161084">
    <property type="entry name" value="MAPEG domain-like"/>
    <property type="match status" value="1"/>
</dbReference>
<evidence type="ECO:0000256" key="2">
    <source>
        <dbReference type="ARBA" id="ARBA00007362"/>
    </source>
</evidence>
<reference evidence="8" key="1">
    <citation type="submission" date="2022-12" db="EMBL/GenBank/DDBJ databases">
        <title>Polyphasic identification of a Novel Hot-Spring Cyanobacterium Ocullathermofonsia sinensis gen nov. sp. nov. and Genomic Insights on its Adaptations to the Thermal Habitat.</title>
        <authorList>
            <person name="Daroch M."/>
            <person name="Tang J."/>
            <person name="Jiang Y."/>
        </authorList>
    </citation>
    <scope>NUCLEOTIDE SEQUENCE</scope>
    <source>
        <strain evidence="8">PKUAC-SCTA174</strain>
    </source>
</reference>
<keyword evidence="9" id="KW-1185">Reference proteome</keyword>
<dbReference type="KEGG" id="tsin:OXH18_22310"/>
<feature type="transmembrane region" description="Helical" evidence="6">
    <location>
        <begin position="209"/>
        <end position="227"/>
    </location>
</feature>
<dbReference type="InterPro" id="IPR001129">
    <property type="entry name" value="Membr-assoc_MAPEG"/>
</dbReference>
<feature type="transmembrane region" description="Helical" evidence="6">
    <location>
        <begin position="173"/>
        <end position="197"/>
    </location>
</feature>
<feature type="transmembrane region" description="Helical" evidence="6">
    <location>
        <begin position="444"/>
        <end position="468"/>
    </location>
</feature>
<feature type="transmembrane region" description="Helical" evidence="6">
    <location>
        <begin position="414"/>
        <end position="438"/>
    </location>
</feature>
<dbReference type="Gene3D" id="1.20.120.550">
    <property type="entry name" value="Membrane associated eicosanoid/glutathione metabolism-like domain"/>
    <property type="match status" value="1"/>
</dbReference>
<accession>A0A9E8ZBN7</accession>
<dbReference type="GO" id="GO:0016020">
    <property type="term" value="C:membrane"/>
    <property type="evidence" value="ECO:0007669"/>
    <property type="project" value="UniProtKB-SubCell"/>
</dbReference>
<evidence type="ECO:0000256" key="5">
    <source>
        <dbReference type="ARBA" id="ARBA00023136"/>
    </source>
</evidence>
<comment type="similarity">
    <text evidence="2">Belongs to the EamA transporter family.</text>
</comment>
<feature type="transmembrane region" description="Helical" evidence="6">
    <location>
        <begin position="372"/>
        <end position="393"/>
    </location>
</feature>
<feature type="transmembrane region" description="Helical" evidence="6">
    <location>
        <begin position="337"/>
        <end position="360"/>
    </location>
</feature>
<dbReference type="InterPro" id="IPR023352">
    <property type="entry name" value="MAPEG-like_dom_sf"/>
</dbReference>
<dbReference type="InterPro" id="IPR050638">
    <property type="entry name" value="AA-Vitamin_Transporters"/>
</dbReference>
<organism evidence="8 9">
    <name type="scientific">Thermocoleostomius sinensis A174</name>
    <dbReference type="NCBI Taxonomy" id="2016057"/>
    <lineage>
        <taxon>Bacteria</taxon>
        <taxon>Bacillati</taxon>
        <taxon>Cyanobacteriota</taxon>
        <taxon>Cyanophyceae</taxon>
        <taxon>Oculatellales</taxon>
        <taxon>Oculatellaceae</taxon>
        <taxon>Thermocoleostomius</taxon>
    </lineage>
</organism>
<feature type="transmembrane region" description="Helical" evidence="6">
    <location>
        <begin position="480"/>
        <end position="502"/>
    </location>
</feature>
<evidence type="ECO:0000256" key="6">
    <source>
        <dbReference type="SAM" id="Phobius"/>
    </source>
</evidence>
<feature type="transmembrane region" description="Helical" evidence="6">
    <location>
        <begin position="123"/>
        <end position="142"/>
    </location>
</feature>
<sequence>MKAAKVHLSDILLTALAPMSWGTTYIVATELLPPNHPLLVASLRSLPIGILLIAWLKQLPKGIWWWRILLLGSLNIGIFQALLFVAAYRLPGGVAATAGAIQPLLVVWFSWVILHEKPSKRSITAAIAGFAGVGLLVVSPAARLDGVGILAALAGAATMGLGVVLVKRWKRPVSLLVFTAWQLTVGGLVLLPIALTIEGSITHLSTTNLLGFVYLGVVGTGMAYALWFRGLDKLKASAVSYLGLLSPVVATSLGFVLLQQTFTLIQLFGIAIVLISVLIGQQSNQSHQPNYTPHSSSHSLIKVESQSREKLLRRRSMTRQPEVQVNLQKEELAIRKAGALSLIVSALSLGIGYFTLPVWFEFPTSLVNRLAFAIQASLFVLLWVLVGVMMVSMGRRKSLADVGGAAAGPPSDKIAVQVAFLQNTLEQAVLAVGAYLALATLLSGPWLSLIVTAVMLFAVGRLLFLIGYHRDHRGAQGRALGMSLTMLPTLAGYVLAIALIIIPS</sequence>
<evidence type="ECO:0000256" key="1">
    <source>
        <dbReference type="ARBA" id="ARBA00004141"/>
    </source>
</evidence>
<proteinExistence type="inferred from homology"/>
<keyword evidence="4 6" id="KW-1133">Transmembrane helix</keyword>
<dbReference type="Proteomes" id="UP001163152">
    <property type="component" value="Chromosome"/>
</dbReference>
<feature type="transmembrane region" description="Helical" evidence="6">
    <location>
        <begin position="38"/>
        <end position="56"/>
    </location>
</feature>